<organism evidence="1">
    <name type="scientific">viral metagenome</name>
    <dbReference type="NCBI Taxonomy" id="1070528"/>
    <lineage>
        <taxon>unclassified sequences</taxon>
        <taxon>metagenomes</taxon>
        <taxon>organismal metagenomes</taxon>
    </lineage>
</organism>
<dbReference type="AlphaFoldDB" id="A0A6C0BW74"/>
<proteinExistence type="predicted"/>
<sequence length="109" mass="12827">MGWDILLYNSIGVHMEDESWYLSNLTYNYSNPECMKYWYGPRDYDGKTIGEAMEGMRKSICAMFADGILPLSDFSKETRDNFINSMLAWLIRHSTELSKFSKDWTVKLR</sequence>
<reference evidence="1" key="1">
    <citation type="journal article" date="2020" name="Nature">
        <title>Giant virus diversity and host interactions through global metagenomics.</title>
        <authorList>
            <person name="Schulz F."/>
            <person name="Roux S."/>
            <person name="Paez-Espino D."/>
            <person name="Jungbluth S."/>
            <person name="Walsh D.A."/>
            <person name="Denef V.J."/>
            <person name="McMahon K.D."/>
            <person name="Konstantinidis K.T."/>
            <person name="Eloe-Fadrosh E.A."/>
            <person name="Kyrpides N.C."/>
            <person name="Woyke T."/>
        </authorList>
    </citation>
    <scope>NUCLEOTIDE SEQUENCE</scope>
    <source>
        <strain evidence="1">GVMAG-M-3300018868-6</strain>
    </source>
</reference>
<protein>
    <submittedName>
        <fullName evidence="1">Uncharacterized protein</fullName>
    </submittedName>
</protein>
<dbReference type="EMBL" id="MN739253">
    <property type="protein sequence ID" value="QHS95513.1"/>
    <property type="molecule type" value="Genomic_DNA"/>
</dbReference>
<evidence type="ECO:0000313" key="1">
    <source>
        <dbReference type="EMBL" id="QHS95513.1"/>
    </source>
</evidence>
<accession>A0A6C0BW74</accession>
<name>A0A6C0BW74_9ZZZZ</name>